<organism evidence="1 2">
    <name type="scientific">Trifolium pratense</name>
    <name type="common">Red clover</name>
    <dbReference type="NCBI Taxonomy" id="57577"/>
    <lineage>
        <taxon>Eukaryota</taxon>
        <taxon>Viridiplantae</taxon>
        <taxon>Streptophyta</taxon>
        <taxon>Embryophyta</taxon>
        <taxon>Tracheophyta</taxon>
        <taxon>Spermatophyta</taxon>
        <taxon>Magnoliopsida</taxon>
        <taxon>eudicotyledons</taxon>
        <taxon>Gunneridae</taxon>
        <taxon>Pentapetalae</taxon>
        <taxon>rosids</taxon>
        <taxon>fabids</taxon>
        <taxon>Fabales</taxon>
        <taxon>Fabaceae</taxon>
        <taxon>Papilionoideae</taxon>
        <taxon>50 kb inversion clade</taxon>
        <taxon>NPAAA clade</taxon>
        <taxon>Hologalegina</taxon>
        <taxon>IRL clade</taxon>
        <taxon>Trifolieae</taxon>
        <taxon>Trifolium</taxon>
    </lineage>
</organism>
<accession>A0ACB0IBT8</accession>
<reference evidence="1" key="1">
    <citation type="submission" date="2023-10" db="EMBL/GenBank/DDBJ databases">
        <authorList>
            <person name="Rodriguez Cubillos JULIANA M."/>
            <person name="De Vega J."/>
        </authorList>
    </citation>
    <scope>NUCLEOTIDE SEQUENCE</scope>
</reference>
<name>A0ACB0IBT8_TRIPR</name>
<keyword evidence="2" id="KW-1185">Reference proteome</keyword>
<evidence type="ECO:0000313" key="2">
    <source>
        <dbReference type="Proteomes" id="UP001177021"/>
    </source>
</evidence>
<dbReference type="EMBL" id="CASHSV030000001">
    <property type="protein sequence ID" value="CAJ2629729.1"/>
    <property type="molecule type" value="Genomic_DNA"/>
</dbReference>
<dbReference type="Proteomes" id="UP001177021">
    <property type="component" value="Unassembled WGS sequence"/>
</dbReference>
<sequence>MATTPLYRNELELFILRDLQSINDEYDNPFTQEQVDRIIKFIATDYSDRRLRIRADIAAKHVYDHVPRFVAYGYLNELLEKLVQNSPTTILENHVESFAFLIRELKGYFDGALWLIELESFLLENEKFFKEVEATEEFVKEIFQDRLKSIENEKKQCLVELQVANALSNCPLESEEEMSDDALIEYLVYSDVIKCFFEKEMEDVQAMMREVQLEMKPALEFDAKYKLDDLEFHLFAPTIIREKANKRYIDDKLEYLCPNKGSQSSYDSTSKGSPQASYLLKAAQVKEATFGKVSRWLEYKKNM</sequence>
<comment type="caution">
    <text evidence="1">The sequence shown here is derived from an EMBL/GenBank/DDBJ whole genome shotgun (WGS) entry which is preliminary data.</text>
</comment>
<evidence type="ECO:0000313" key="1">
    <source>
        <dbReference type="EMBL" id="CAJ2629729.1"/>
    </source>
</evidence>
<protein>
    <submittedName>
        <fullName evidence="1">Uncharacterized protein</fullName>
    </submittedName>
</protein>
<proteinExistence type="predicted"/>
<gene>
    <name evidence="1" type="ORF">MILVUS5_LOCUS1650</name>
</gene>